<dbReference type="AlphaFoldDB" id="A0A1W2F7D5"/>
<dbReference type="Proteomes" id="UP000192678">
    <property type="component" value="Unassembled WGS sequence"/>
</dbReference>
<protein>
    <submittedName>
        <fullName evidence="1">Uncharacterized protein</fullName>
    </submittedName>
</protein>
<sequence>DTKGSAADLALKAPLASPTFTGTVTGVTAAMVGLGNVDNTCDLNKPVSTATQTALDAKGSAADLALKAPLASPTFTGTVTGVTAAMVGLNQVNNTSDLAKPISTATQAALDAKGSAADLALKAPLASPAFTGTVTGVTATMVGLGNVDNTSDANKPVSTATQMALDTKGNATDLALKAPLASPAFTGTVTGVTAAMVGLDQVNNTSDLAKPISTAVQAALDLKGSTADLALKASLASPTFTGTVTGVTATMVGLGNVDNTSDANKPVSTATQAALDAKGSVADLALKAPLASPAFTGAVTGVTATMVGLGNVDNTSDANKPVSTATQAALDAKGSAADLALKAPLASPIFTGTVTGVTAAMVGLGDVSNTSDLAKPISTATQVALDAKEPLITTGTSAQYLKGDKTLGTFDKVAVGLGNVDNTSDLAKPISTATQTALDLKGSVADLELKAPLASPTFTGVVTLSSGAVGVTQIAGNNSVAIATTAYADAAVTTSAANKQNMLTNSAGLAGALSDETGTGLAVFATSPTLVNPNLGTPITLVGTNITGTAAGLTAGTVTTNANLTGEVTSTGNASTISNPAVIGKVLTGYTSGAGVIAATDNILQAIQKLNGNNALKAPLASPTFTGVVTSPTLELSATSNQIELQSAGVTGTLSWTPTTSNKVITLPNVTGNAEVFEATTAMGTTSQTITPDGSSIYTMTPSANATLTFSGTSAAIGSRVYLCFTATTASRTITFAGNCKKLSTLATGTTSGRTFMVCFIFDGTNWIEFSRTAALQ</sequence>
<keyword evidence="2" id="KW-1185">Reference proteome</keyword>
<accession>A0A1W2F7D5</accession>
<evidence type="ECO:0000313" key="1">
    <source>
        <dbReference type="EMBL" id="SMD17847.1"/>
    </source>
</evidence>
<dbReference type="EMBL" id="FWYB01000024">
    <property type="protein sequence ID" value="SMD17847.1"/>
    <property type="molecule type" value="Genomic_DNA"/>
</dbReference>
<organism evidence="1 2">
    <name type="scientific">Pedobacter nyackensis</name>
    <dbReference type="NCBI Taxonomy" id="475255"/>
    <lineage>
        <taxon>Bacteria</taxon>
        <taxon>Pseudomonadati</taxon>
        <taxon>Bacteroidota</taxon>
        <taxon>Sphingobacteriia</taxon>
        <taxon>Sphingobacteriales</taxon>
        <taxon>Sphingobacteriaceae</taxon>
        <taxon>Pedobacter</taxon>
    </lineage>
</organism>
<feature type="non-terminal residue" evidence="1">
    <location>
        <position position="1"/>
    </location>
</feature>
<reference evidence="1 2" key="1">
    <citation type="submission" date="2017-04" db="EMBL/GenBank/DDBJ databases">
        <authorList>
            <person name="Afonso C.L."/>
            <person name="Miller P.J."/>
            <person name="Scott M.A."/>
            <person name="Spackman E."/>
            <person name="Goraichik I."/>
            <person name="Dimitrov K.M."/>
            <person name="Suarez D.L."/>
            <person name="Swayne D.E."/>
        </authorList>
    </citation>
    <scope>NUCLEOTIDE SEQUENCE [LARGE SCALE GENOMIC DNA]</scope>
    <source>
        <strain evidence="1 2">DSM 19625</strain>
    </source>
</reference>
<gene>
    <name evidence="1" type="ORF">SAMN04488101_12436</name>
</gene>
<name>A0A1W2F7D5_9SPHI</name>
<proteinExistence type="predicted"/>
<dbReference type="STRING" id="475255.SAMN04488101_12436"/>
<evidence type="ECO:0000313" key="2">
    <source>
        <dbReference type="Proteomes" id="UP000192678"/>
    </source>
</evidence>
<dbReference type="RefSeq" id="WP_200816436.1">
    <property type="nucleotide sequence ID" value="NZ_FWYB01000024.1"/>
</dbReference>